<dbReference type="AlphaFoldDB" id="A0A1W6WYL1"/>
<keyword evidence="3" id="KW-1185">Reference proteome</keyword>
<evidence type="ECO:0000313" key="3">
    <source>
        <dbReference type="Proteomes" id="UP000194143"/>
    </source>
</evidence>
<keyword evidence="1" id="KW-1133">Transmembrane helix</keyword>
<organism evidence="2 3">
    <name type="scientific">Bacillus thuringiensis</name>
    <dbReference type="NCBI Taxonomy" id="1428"/>
    <lineage>
        <taxon>Bacteria</taxon>
        <taxon>Bacillati</taxon>
        <taxon>Bacillota</taxon>
        <taxon>Bacilli</taxon>
        <taxon>Bacillales</taxon>
        <taxon>Bacillaceae</taxon>
        <taxon>Bacillus</taxon>
        <taxon>Bacillus cereus group</taxon>
    </lineage>
</organism>
<protein>
    <recommendedName>
        <fullName evidence="4">DUF3961 domain-containing protein</fullName>
    </recommendedName>
</protein>
<dbReference type="EMBL" id="CP021063">
    <property type="protein sequence ID" value="ARP61626.1"/>
    <property type="molecule type" value="Genomic_DNA"/>
</dbReference>
<feature type="transmembrane region" description="Helical" evidence="1">
    <location>
        <begin position="53"/>
        <end position="72"/>
    </location>
</feature>
<geneLocation type="plasmid" evidence="2 3">
    <name>poh2</name>
</geneLocation>
<evidence type="ECO:0008006" key="4">
    <source>
        <dbReference type="Google" id="ProtNLM"/>
    </source>
</evidence>
<dbReference type="Proteomes" id="UP000194143">
    <property type="component" value="Plasmid poh2"/>
</dbReference>
<keyword evidence="1" id="KW-0472">Membrane</keyword>
<dbReference type="RefSeq" id="WP_000073190.1">
    <property type="nucleotide sequence ID" value="NZ_CP021063.1"/>
</dbReference>
<reference evidence="2 3" key="1">
    <citation type="submission" date="2017-04" db="EMBL/GenBank/DDBJ databases">
        <title>Complete Genome Sequence of Bacillus thuringiensis type Strain ATCC 10792.</title>
        <authorList>
            <person name="Oh D.-H."/>
            <person name="Park B.-J."/>
            <person name="Shuai W."/>
            <person name="Chelliah R."/>
        </authorList>
    </citation>
    <scope>NUCLEOTIDE SEQUENCE [LARGE SCALE GENOMIC DNA]</scope>
    <source>
        <strain evidence="2 3">ATCC 10792</strain>
        <plasmid evidence="2 3">poh2</plasmid>
    </source>
</reference>
<evidence type="ECO:0000256" key="1">
    <source>
        <dbReference type="SAM" id="Phobius"/>
    </source>
</evidence>
<sequence>MSNVLLKLTTDEPILPQYKRKNNPIKKLFISFINHYDRLNRWFGIQECKSDQVWYYGTLFLMIFLPSVTYVLSKLYFGF</sequence>
<keyword evidence="1" id="KW-0812">Transmembrane</keyword>
<name>A0A1W6WYL1_BACTU</name>
<gene>
    <name evidence="2" type="ORF">CAB88_31955</name>
</gene>
<keyword evidence="2" id="KW-0614">Plasmid</keyword>
<accession>A0A1W6WYL1</accession>
<proteinExistence type="predicted"/>
<evidence type="ECO:0000313" key="2">
    <source>
        <dbReference type="EMBL" id="ARP61626.1"/>
    </source>
</evidence>